<gene>
    <name evidence="9 10 11 12 13 14" type="primary">LOC110199973</name>
</gene>
<sequence length="368" mass="39981">MGLLRAIHGVVNSTRPDLGPSCWLCIDAQPPYYVGVAVNGSVSHSSDSENCRWEQPRLTLSDVQGKGTCLTSSSSSLETSPYSPICNSTVVVPESSSSFYSAPSGTWWACLDGITQCISAAVFLKESEPLCILVSIIPQVSLLQGPEGWEYFAHDGSVSYRSKRAVPLLIPILVGLGLVGSTAVGTAALVQGEASYRELSAQVDVDLSHLEHSISQLERQVNSLAEMVLQNRRGLDLLFLRQSGFCAALGEACCFYANNSGVVQESLSLVWKNIADRQRERERSENWYQSLFRTSPWLTTLISALAGPLLLLAIALIFGPCLVNRLLDFVKSHINSVKLLLVRDPRYQPLASASFAPYNDAAPITSRV</sequence>
<evidence type="ECO:0000256" key="1">
    <source>
        <dbReference type="ARBA" id="ARBA00004167"/>
    </source>
</evidence>
<dbReference type="AlphaFoldDB" id="A0A6P5J983"/>
<dbReference type="RefSeq" id="XP_020830683.1">
    <property type="nucleotide sequence ID" value="XM_020975024.1"/>
</dbReference>
<dbReference type="RefSeq" id="XP_020830679.1">
    <property type="nucleotide sequence ID" value="XM_020975020.1"/>
</dbReference>
<dbReference type="Pfam" id="PF00429">
    <property type="entry name" value="TLV_coat"/>
    <property type="match status" value="1"/>
</dbReference>
<evidence type="ECO:0000313" key="11">
    <source>
        <dbReference type="RefSeq" id="XP_020830680.1"/>
    </source>
</evidence>
<evidence type="ECO:0000256" key="5">
    <source>
        <dbReference type="ARBA" id="ARBA00023136"/>
    </source>
</evidence>
<evidence type="ECO:0000313" key="8">
    <source>
        <dbReference type="Proteomes" id="UP000515140"/>
    </source>
</evidence>
<name>A0A6P5J983_PHACI</name>
<evidence type="ECO:0000256" key="3">
    <source>
        <dbReference type="ARBA" id="ARBA00022729"/>
    </source>
</evidence>
<dbReference type="CTD" id="105372315"/>
<evidence type="ECO:0000256" key="4">
    <source>
        <dbReference type="ARBA" id="ARBA00022989"/>
    </source>
</evidence>
<feature type="transmembrane region" description="Helical" evidence="7">
    <location>
        <begin position="168"/>
        <end position="190"/>
    </location>
</feature>
<dbReference type="KEGG" id="pcw:110199973"/>
<protein>
    <submittedName>
        <fullName evidence="9 10">Endogenous retrovirus group S71 member 1 Env polyprotein</fullName>
    </submittedName>
</protein>
<dbReference type="PANTHER" id="PTHR10424:SF75">
    <property type="entry name" value="ENDOGENOUS RETROVIRUS GROUP S71 MEMBER 1 ENV POLYPROTEIN"/>
    <property type="match status" value="1"/>
</dbReference>
<evidence type="ECO:0000313" key="12">
    <source>
        <dbReference type="RefSeq" id="XP_020830681.1"/>
    </source>
</evidence>
<keyword evidence="6" id="KW-1015">Disulfide bond</keyword>
<evidence type="ECO:0000256" key="6">
    <source>
        <dbReference type="ARBA" id="ARBA00023157"/>
    </source>
</evidence>
<dbReference type="CDD" id="cd09851">
    <property type="entry name" value="HTLV-1-like_HR1-HR2"/>
    <property type="match status" value="1"/>
</dbReference>
<feature type="transmembrane region" description="Helical" evidence="7">
    <location>
        <begin position="297"/>
        <end position="323"/>
    </location>
</feature>
<dbReference type="GO" id="GO:0016020">
    <property type="term" value="C:membrane"/>
    <property type="evidence" value="ECO:0007669"/>
    <property type="project" value="UniProtKB-SubCell"/>
</dbReference>
<keyword evidence="5 7" id="KW-0472">Membrane</keyword>
<dbReference type="Proteomes" id="UP000515140">
    <property type="component" value="Unplaced"/>
</dbReference>
<dbReference type="GeneID" id="110199973"/>
<dbReference type="RefSeq" id="XP_020830681.1">
    <property type="nucleotide sequence ID" value="XM_020975022.1"/>
</dbReference>
<evidence type="ECO:0000313" key="14">
    <source>
        <dbReference type="RefSeq" id="XP_020830683.1"/>
    </source>
</evidence>
<dbReference type="SUPFAM" id="SSF58069">
    <property type="entry name" value="Virus ectodomain"/>
    <property type="match status" value="1"/>
</dbReference>
<comment type="subcellular location">
    <subcellularLocation>
        <location evidence="1">Membrane</location>
        <topology evidence="1">Single-pass membrane protein</topology>
    </subcellularLocation>
</comment>
<accession>A0A6P5J983</accession>
<reference evidence="9 10" key="1">
    <citation type="submission" date="2025-04" db="UniProtKB">
        <authorList>
            <consortium name="RefSeq"/>
        </authorList>
    </citation>
    <scope>IDENTIFICATION</scope>
    <source>
        <tissue evidence="9 10">Spleen</tissue>
    </source>
</reference>
<evidence type="ECO:0000256" key="7">
    <source>
        <dbReference type="SAM" id="Phobius"/>
    </source>
</evidence>
<dbReference type="RefSeq" id="XP_020830680.1">
    <property type="nucleotide sequence ID" value="XM_020975021.1"/>
</dbReference>
<keyword evidence="3" id="KW-0732">Signal</keyword>
<evidence type="ECO:0000313" key="13">
    <source>
        <dbReference type="RefSeq" id="XP_020830682.1"/>
    </source>
</evidence>
<keyword evidence="8" id="KW-1185">Reference proteome</keyword>
<dbReference type="InterPro" id="IPR018154">
    <property type="entry name" value="TLV/ENV_coat_polyprotein"/>
</dbReference>
<dbReference type="RefSeq" id="XP_020830678.1">
    <property type="nucleotide sequence ID" value="XM_020975019.1"/>
</dbReference>
<keyword evidence="4 7" id="KW-1133">Transmembrane helix</keyword>
<dbReference type="PANTHER" id="PTHR10424">
    <property type="entry name" value="VIRAL ENVELOPE PROTEIN"/>
    <property type="match status" value="1"/>
</dbReference>
<evidence type="ECO:0000313" key="9">
    <source>
        <dbReference type="RefSeq" id="XP_020830678.1"/>
    </source>
</evidence>
<evidence type="ECO:0000256" key="2">
    <source>
        <dbReference type="ARBA" id="ARBA00022692"/>
    </source>
</evidence>
<proteinExistence type="predicted"/>
<dbReference type="Gene3D" id="1.10.287.210">
    <property type="match status" value="1"/>
</dbReference>
<keyword evidence="2 7" id="KW-0812">Transmembrane</keyword>
<organism evidence="8 11">
    <name type="scientific">Phascolarctos cinereus</name>
    <name type="common">Koala</name>
    <dbReference type="NCBI Taxonomy" id="38626"/>
    <lineage>
        <taxon>Eukaryota</taxon>
        <taxon>Metazoa</taxon>
        <taxon>Chordata</taxon>
        <taxon>Craniata</taxon>
        <taxon>Vertebrata</taxon>
        <taxon>Euteleostomi</taxon>
        <taxon>Mammalia</taxon>
        <taxon>Metatheria</taxon>
        <taxon>Diprotodontia</taxon>
        <taxon>Phascolarctidae</taxon>
        <taxon>Phascolarctos</taxon>
    </lineage>
</organism>
<dbReference type="GeneTree" id="ENSGT00690000102286"/>
<evidence type="ECO:0000313" key="10">
    <source>
        <dbReference type="RefSeq" id="XP_020830679.1"/>
    </source>
</evidence>
<dbReference type="RefSeq" id="XP_020830682.1">
    <property type="nucleotide sequence ID" value="XM_020975023.1"/>
</dbReference>